<dbReference type="Proteomes" id="UP000481033">
    <property type="component" value="Unassembled WGS sequence"/>
</dbReference>
<dbReference type="EMBL" id="QXHD01000004">
    <property type="protein sequence ID" value="NEZ56584.1"/>
    <property type="molecule type" value="Genomic_DNA"/>
</dbReference>
<dbReference type="AlphaFoldDB" id="A0A6M0RK44"/>
<dbReference type="SUPFAM" id="SSF48452">
    <property type="entry name" value="TPR-like"/>
    <property type="match status" value="1"/>
</dbReference>
<dbReference type="RefSeq" id="WP_163664844.1">
    <property type="nucleotide sequence ID" value="NZ_QXHD01000004.1"/>
</dbReference>
<sequence>MDSVNSDTQAVLDFWFGSPVGEYRKQWFRKDPDFDKQIKTQFLDLYWAMVASPSEPWLKMAKSSLARIIVLDQFARNMFRDTPQSFAADPEALATAEMAIDRGYDAAMLPVERFFLYLPFEHSENLDHQHRCVDYFEALILDAPDLAHGLDYARRHRDVIAQFGRFPHRNQTLDRPSTEAELDFLKRPGSRF</sequence>
<dbReference type="Pfam" id="PF06041">
    <property type="entry name" value="DUF924"/>
    <property type="match status" value="1"/>
</dbReference>
<gene>
    <name evidence="1" type="ORF">DXZ20_13025</name>
</gene>
<keyword evidence="2" id="KW-1185">Reference proteome</keyword>
<comment type="caution">
    <text evidence="1">The sequence shown here is derived from an EMBL/GenBank/DDBJ whole genome shotgun (WGS) entry which is preliminary data.</text>
</comment>
<protein>
    <submittedName>
        <fullName evidence="1">DUF924 domain-containing protein</fullName>
    </submittedName>
</protein>
<reference evidence="1 2" key="1">
    <citation type="journal article" date="2020" name="Microb. Ecol.">
        <title>Ecogenomics of the Marine Benthic Filamentous Cyanobacterium Adonisia.</title>
        <authorList>
            <person name="Walter J.M."/>
            <person name="Coutinho F.H."/>
            <person name="Leomil L."/>
            <person name="Hargreaves P.I."/>
            <person name="Campeao M.E."/>
            <person name="Vieira V.V."/>
            <person name="Silva B.S."/>
            <person name="Fistarol G.O."/>
            <person name="Salomon P.S."/>
            <person name="Sawabe T."/>
            <person name="Mino S."/>
            <person name="Hosokawa M."/>
            <person name="Miyashita H."/>
            <person name="Maruyama F."/>
            <person name="van Verk M.C."/>
            <person name="Dutilh B.E."/>
            <person name="Thompson C.C."/>
            <person name="Thompson F.L."/>
        </authorList>
    </citation>
    <scope>NUCLEOTIDE SEQUENCE [LARGE SCALE GENOMIC DNA]</scope>
    <source>
        <strain evidence="1 2">CCMR0081</strain>
    </source>
</reference>
<dbReference type="InterPro" id="IPR011990">
    <property type="entry name" value="TPR-like_helical_dom_sf"/>
</dbReference>
<name>A0A6M0RK44_9CYAN</name>
<dbReference type="Gene3D" id="1.20.58.320">
    <property type="entry name" value="TPR-like"/>
    <property type="match status" value="1"/>
</dbReference>
<evidence type="ECO:0000313" key="2">
    <source>
        <dbReference type="Proteomes" id="UP000481033"/>
    </source>
</evidence>
<evidence type="ECO:0000313" key="1">
    <source>
        <dbReference type="EMBL" id="NEZ56584.1"/>
    </source>
</evidence>
<organism evidence="1 2">
    <name type="scientific">Adonisia turfae CCMR0081</name>
    <dbReference type="NCBI Taxonomy" id="2292702"/>
    <lineage>
        <taxon>Bacteria</taxon>
        <taxon>Bacillati</taxon>
        <taxon>Cyanobacteriota</taxon>
        <taxon>Adonisia</taxon>
        <taxon>Adonisia turfae</taxon>
    </lineage>
</organism>
<dbReference type="InterPro" id="IPR010323">
    <property type="entry name" value="DUF924"/>
</dbReference>
<dbReference type="Gene3D" id="1.25.40.10">
    <property type="entry name" value="Tetratricopeptide repeat domain"/>
    <property type="match status" value="1"/>
</dbReference>
<proteinExistence type="predicted"/>
<accession>A0A6M0RK44</accession>